<dbReference type="Proteomes" id="UP000276133">
    <property type="component" value="Unassembled WGS sequence"/>
</dbReference>
<keyword evidence="1" id="KW-1133">Transmembrane helix</keyword>
<reference evidence="2 3" key="1">
    <citation type="journal article" date="2018" name="Sci. Rep.">
        <title>Genomic signatures of local adaptation to the degree of environmental predictability in rotifers.</title>
        <authorList>
            <person name="Franch-Gras L."/>
            <person name="Hahn C."/>
            <person name="Garcia-Roger E.M."/>
            <person name="Carmona M.J."/>
            <person name="Serra M."/>
            <person name="Gomez A."/>
        </authorList>
    </citation>
    <scope>NUCLEOTIDE SEQUENCE [LARGE SCALE GENOMIC DNA]</scope>
    <source>
        <strain evidence="2">HYR1</strain>
    </source>
</reference>
<keyword evidence="3" id="KW-1185">Reference proteome</keyword>
<evidence type="ECO:0000313" key="2">
    <source>
        <dbReference type="EMBL" id="RNA25869.1"/>
    </source>
</evidence>
<organism evidence="2 3">
    <name type="scientific">Brachionus plicatilis</name>
    <name type="common">Marine rotifer</name>
    <name type="synonym">Brachionus muelleri</name>
    <dbReference type="NCBI Taxonomy" id="10195"/>
    <lineage>
        <taxon>Eukaryota</taxon>
        <taxon>Metazoa</taxon>
        <taxon>Spiralia</taxon>
        <taxon>Gnathifera</taxon>
        <taxon>Rotifera</taxon>
        <taxon>Eurotatoria</taxon>
        <taxon>Monogononta</taxon>
        <taxon>Pseudotrocha</taxon>
        <taxon>Ploima</taxon>
        <taxon>Brachionidae</taxon>
        <taxon>Brachionus</taxon>
    </lineage>
</organism>
<evidence type="ECO:0000256" key="1">
    <source>
        <dbReference type="SAM" id="Phobius"/>
    </source>
</evidence>
<gene>
    <name evidence="2" type="ORF">BpHYR1_003240</name>
</gene>
<comment type="caution">
    <text evidence="2">The sequence shown here is derived from an EMBL/GenBank/DDBJ whole genome shotgun (WGS) entry which is preliminary data.</text>
</comment>
<dbReference type="AlphaFoldDB" id="A0A3M7RQX5"/>
<feature type="transmembrane region" description="Helical" evidence="1">
    <location>
        <begin position="13"/>
        <end position="33"/>
    </location>
</feature>
<proteinExistence type="predicted"/>
<accession>A0A3M7RQX5</accession>
<name>A0A3M7RQX5_BRAPC</name>
<evidence type="ECO:0000313" key="3">
    <source>
        <dbReference type="Proteomes" id="UP000276133"/>
    </source>
</evidence>
<sequence>MGVYNIINSKWKIYNFPILHQINLCIVFWTLIWRREETHLTFYDEVNMSPRAEELAYAEA</sequence>
<keyword evidence="1" id="KW-0472">Membrane</keyword>
<protein>
    <submittedName>
        <fullName evidence="2">Uncharacterized protein</fullName>
    </submittedName>
</protein>
<keyword evidence="1" id="KW-0812">Transmembrane</keyword>
<dbReference type="EMBL" id="REGN01002843">
    <property type="protein sequence ID" value="RNA25869.1"/>
    <property type="molecule type" value="Genomic_DNA"/>
</dbReference>